<dbReference type="EMBL" id="UFAJ01000369">
    <property type="protein sequence ID" value="SSD60497.1"/>
    <property type="molecule type" value="Genomic_DNA"/>
</dbReference>
<dbReference type="PROSITE" id="PS51545">
    <property type="entry name" value="PIK_HELICAL"/>
    <property type="match status" value="1"/>
</dbReference>
<dbReference type="GO" id="GO:0004430">
    <property type="term" value="F:1-phosphatidylinositol 4-kinase activity"/>
    <property type="evidence" value="ECO:0007669"/>
    <property type="project" value="UniProtKB-EC"/>
</dbReference>
<dbReference type="GO" id="GO:0046854">
    <property type="term" value="P:phosphatidylinositol phosphate biosynthetic process"/>
    <property type="evidence" value="ECO:0007669"/>
    <property type="project" value="InterPro"/>
</dbReference>
<comment type="similarity">
    <text evidence="2">Belongs to the PI3/PI4-kinase family. Type III PI4K subfamily.</text>
</comment>
<feature type="compositionally biased region" description="Basic and acidic residues" evidence="8">
    <location>
        <begin position="520"/>
        <end position="530"/>
    </location>
</feature>
<keyword evidence="5" id="KW-0547">Nucleotide-binding</keyword>
<dbReference type="FunFam" id="1.10.1070.11:FF:000022">
    <property type="entry name" value="Phosphatidylinositol 4-kinase stt4"/>
    <property type="match status" value="1"/>
</dbReference>
<dbReference type="InterPro" id="IPR045495">
    <property type="entry name" value="PI4K_N"/>
</dbReference>
<dbReference type="GO" id="GO:0005524">
    <property type="term" value="F:ATP binding"/>
    <property type="evidence" value="ECO:0007669"/>
    <property type="project" value="UniProtKB-KW"/>
</dbReference>
<dbReference type="InterPro" id="IPR036940">
    <property type="entry name" value="PI3/4_kinase_cat_sf"/>
</dbReference>
<proteinExistence type="inferred from homology"/>
<evidence type="ECO:0000256" key="1">
    <source>
        <dbReference type="ARBA" id="ARBA00001686"/>
    </source>
</evidence>
<dbReference type="GO" id="GO:0048015">
    <property type="term" value="P:phosphatidylinositol-mediated signaling"/>
    <property type="evidence" value="ECO:0007669"/>
    <property type="project" value="TreeGrafter"/>
</dbReference>
<dbReference type="InterPro" id="IPR011009">
    <property type="entry name" value="Kinase-like_dom_sf"/>
</dbReference>
<dbReference type="PROSITE" id="PS00916">
    <property type="entry name" value="PI3_4_KINASE_2"/>
    <property type="match status" value="1"/>
</dbReference>
<evidence type="ECO:0000256" key="8">
    <source>
        <dbReference type="SAM" id="MobiDB-lite"/>
    </source>
</evidence>
<accession>A0A376B713</accession>
<dbReference type="InterPro" id="IPR042236">
    <property type="entry name" value="PI3K_accessory_sf"/>
</dbReference>
<evidence type="ECO:0000256" key="6">
    <source>
        <dbReference type="ARBA" id="ARBA00022777"/>
    </source>
</evidence>
<evidence type="ECO:0000313" key="12">
    <source>
        <dbReference type="Proteomes" id="UP000262825"/>
    </source>
</evidence>
<evidence type="ECO:0000256" key="4">
    <source>
        <dbReference type="ARBA" id="ARBA00022679"/>
    </source>
</evidence>
<dbReference type="SUPFAM" id="SSF56112">
    <property type="entry name" value="Protein kinase-like (PK-like)"/>
    <property type="match status" value="1"/>
</dbReference>
<dbReference type="InterPro" id="IPR018936">
    <property type="entry name" value="PI3/4_kinase_CS"/>
</dbReference>
<dbReference type="Proteomes" id="UP000262825">
    <property type="component" value="Unassembled WGS sequence"/>
</dbReference>
<evidence type="ECO:0000256" key="7">
    <source>
        <dbReference type="ARBA" id="ARBA00022840"/>
    </source>
</evidence>
<sequence>MSSFKRGKLKLRGEALKNLAKLSLTEPTNHSKDIQRIIGNLPIFDTRKDIAKLESTPLNLNEVEILFAVCDSVPITEKKAIYLLNNVIEPYLKIGSKQQFTEVTRNKFKFNTNKTITEEFAFKLTIFLINVYNSFKSLQDFTLDLILSFLSTYNDAKSLTLLDSVFLYGVINAFNAAGTVTKIHDVFCMTLFKLLKNNTFEDKITSSFNEDLSNNILAHYFDNNIELSCLYFCKLAHKLLLKIIRYKFDCPTNLSLVEYVLRIKSSQFQDGEEIAVASTDVINDYSKFYTVLENDSEFITESVHYCIDTIDSLQYIDLELSSADTIACMFENNDLALQVSSLLLPLSQGTPSDNINDDSKNKKVTDFISDFMRAYTNESYLLYGEFLVSIMAFASLLNFYTEKLTVDLLAMFPIFVSSKYVSPALVKRISHNFSIGLQPLTEDTVVSSIYDTTNLLGETSHLKTMKERKLTISESGNFDKFFSQPVSGKLQRRSNTIATLDSMNLLQTINKRSVNGEMDAASRESNHDGSRVSSSSNTNESKKSDRDSAMSHLWENVITAAITIASVYNDQSITVLTITILTQKVTVISSILDRIIFEGLSKLAPKVKENEFVLLTKYFKGISTTDNKNEKTGDFSKIEDASWNARSIVSGELLNLGTKDNPLYKIYLKELLTSIISEGEVENLGRHRSHGEISLVASRICKYLKPLALLLPDVDETPLNYHDFDAELTNMFRNIWFNMAVHGFSYDSPLTKKNKKHLRRIAHNSPPLASDFPKNTNETSLEMNTILRRGTSNTNLKEQKSLLSKYLSMNAVQSKTFSDSKLLFLTSTILLENFRCDGGSFSSCLAYFSDPAIERANLDKFMGSFAKQMVNKYITLISKNKSITGEKIASELADMLMLLLHRNSMLQSAAFQCCGILIQKVPISLSHSSSLYRLLDILTLLFDSVVDCQIDKYGPRYEYHLKHSADITVLLPFSETWRSETLKYVQQYAEVWLRTILNGANQDVKVLLQSYISDVNTSTSTTEYNLPGRSIDFGVTFAIEMASGISSVDKDLSKIKAPQNIRFDTASQFLTQHSWRSSYLVENKAMSSSSTVEENRVEILKKFQNKISSGDAICYTEASGLLDLTANLLVLGKGHAMSLVSDIVYYPFKIFTPEVMSLTTNIWLSIMKVRKDVAELLLSEIVFHWTCSIDERIGLYSNKTNLLPEEWEMMEYAPYNKKSIDHAARIAERSIEPHQFILEFFNSHFQGTMFGSPQLLKVFAQAALYGLENLKHASLNPFAITARLELVRFSLNVLDICVLYNSRDVSRLSRSIISGALTWFKGLTKWPFGSNQLKMESNISVLKKTYDALKKRENLLRNYTGNEYVLLLYFMNSEMFIINTWLKPMSNVGELPKLPESLFKVAFNIDPILAFNIAKRYSSGSKTQYDPILSKLVNETPLKCIHVEEALAFLLVPSTNNKVVHNCIYWKNVSPIKSINMFLPPNVSNKFLIQFNVRSLESHDVNLTFFYVPQIVQCLRYDPNGYVERFILDTAKISMLFSHQIIWNMLANSYKDDEGMVEDNLKPKLDKIRKEMISKFSPKHKDFYEREFGFFNEITSISGKLKPYIKKTKAEKKQKIDQEMSKIVVAKDVYLPSNPDGVVIDIDRLSGKPLQSHAKAPFMATFKICKKQYDEDLGEMVNIEKWQSAIFKVGDDCRQDVLTLQLISVFRTIWSNIGLDVYVFPYRVTATAPGCGVIDVLPNSISRDMLGREAVNGLYEYFVTKFGDETTIEFQRARSNFVKSLAGYSVISYLLQFKDRHNGNIMYDDQGHCLHIDFGFIFDIVPGGVKFEAVPFKLTKEMVRVMGGSPNTAAYCQFEELCVKAYLAARSHMDTIVNCVVPMLDSGLPCFKGLKTIRNLQNRFTPDKTDNEAAMYMKGLIKKSYESYFTKGYDEFQKLTNGIPF</sequence>
<dbReference type="Pfam" id="PF19274">
    <property type="entry name" value="PI4K_N"/>
    <property type="match status" value="1"/>
</dbReference>
<evidence type="ECO:0000259" key="10">
    <source>
        <dbReference type="PROSITE" id="PS51545"/>
    </source>
</evidence>
<keyword evidence="4" id="KW-0808">Transferase</keyword>
<feature type="domain" description="PIK helical" evidence="10">
    <location>
        <begin position="1385"/>
        <end position="1571"/>
    </location>
</feature>
<gene>
    <name evidence="11" type="ORF">SCODWIG_02258</name>
</gene>
<dbReference type="Gene3D" id="3.30.1010.10">
    <property type="entry name" value="Phosphatidylinositol 3-kinase Catalytic Subunit, Chain A, domain 4"/>
    <property type="match status" value="1"/>
</dbReference>
<dbReference type="PANTHER" id="PTHR10048:SF15">
    <property type="entry name" value="PHOSPHATIDYLINOSITOL 4-KINASE ALPHA"/>
    <property type="match status" value="1"/>
</dbReference>
<keyword evidence="7" id="KW-0067">ATP-binding</keyword>
<dbReference type="Gene3D" id="1.10.1070.11">
    <property type="entry name" value="Phosphatidylinositol 3-/4-kinase, catalytic domain"/>
    <property type="match status" value="1"/>
</dbReference>
<dbReference type="Pfam" id="PF00454">
    <property type="entry name" value="PI3_PI4_kinase"/>
    <property type="match status" value="1"/>
</dbReference>
<keyword evidence="12" id="KW-1185">Reference proteome</keyword>
<dbReference type="PROSITE" id="PS50290">
    <property type="entry name" value="PI3_4_KINASE_3"/>
    <property type="match status" value="1"/>
</dbReference>
<evidence type="ECO:0000256" key="5">
    <source>
        <dbReference type="ARBA" id="ARBA00022741"/>
    </source>
</evidence>
<dbReference type="SMART" id="SM00146">
    <property type="entry name" value="PI3Kc"/>
    <property type="match status" value="1"/>
</dbReference>
<evidence type="ECO:0000259" key="9">
    <source>
        <dbReference type="PROSITE" id="PS50290"/>
    </source>
</evidence>
<dbReference type="InterPro" id="IPR016024">
    <property type="entry name" value="ARM-type_fold"/>
</dbReference>
<dbReference type="SUPFAM" id="SSF48371">
    <property type="entry name" value="ARM repeat"/>
    <property type="match status" value="1"/>
</dbReference>
<comment type="catalytic activity">
    <reaction evidence="1">
        <text>a 1,2-diacyl-sn-glycero-3-phospho-(1D-myo-inositol) + ATP = a 1,2-diacyl-sn-glycero-3-phospho-(1D-myo-inositol 4-phosphate) + ADP + H(+)</text>
        <dbReference type="Rhea" id="RHEA:19877"/>
        <dbReference type="ChEBI" id="CHEBI:15378"/>
        <dbReference type="ChEBI" id="CHEBI:30616"/>
        <dbReference type="ChEBI" id="CHEBI:57880"/>
        <dbReference type="ChEBI" id="CHEBI:58178"/>
        <dbReference type="ChEBI" id="CHEBI:456216"/>
        <dbReference type="EC" id="2.7.1.67"/>
    </reaction>
</comment>
<dbReference type="InterPro" id="IPR001263">
    <property type="entry name" value="PI3K_accessory_dom"/>
</dbReference>
<dbReference type="FunFam" id="1.25.40.70:FF:000011">
    <property type="entry name" value="Phosphatidylinositol 4-kinase alpha"/>
    <property type="match status" value="1"/>
</dbReference>
<name>A0A376B713_9ASCO</name>
<dbReference type="GO" id="GO:0005737">
    <property type="term" value="C:cytoplasm"/>
    <property type="evidence" value="ECO:0007669"/>
    <property type="project" value="TreeGrafter"/>
</dbReference>
<dbReference type="EC" id="2.7.1.67" evidence="3"/>
<dbReference type="PROSITE" id="PS00915">
    <property type="entry name" value="PI3_4_KINASE_1"/>
    <property type="match status" value="1"/>
</dbReference>
<dbReference type="InterPro" id="IPR000403">
    <property type="entry name" value="PI3/4_kinase_cat_dom"/>
</dbReference>
<dbReference type="Pfam" id="PF00613">
    <property type="entry name" value="PI3Ka"/>
    <property type="match status" value="1"/>
</dbReference>
<dbReference type="CDD" id="cd05167">
    <property type="entry name" value="PI4Kc_III_alpha"/>
    <property type="match status" value="1"/>
</dbReference>
<dbReference type="GO" id="GO:0005886">
    <property type="term" value="C:plasma membrane"/>
    <property type="evidence" value="ECO:0007669"/>
    <property type="project" value="TreeGrafter"/>
</dbReference>
<dbReference type="SMART" id="SM00145">
    <property type="entry name" value="PI3Ka"/>
    <property type="match status" value="1"/>
</dbReference>
<evidence type="ECO:0000256" key="2">
    <source>
        <dbReference type="ARBA" id="ARBA00006209"/>
    </source>
</evidence>
<evidence type="ECO:0000256" key="3">
    <source>
        <dbReference type="ARBA" id="ARBA00012169"/>
    </source>
</evidence>
<dbReference type="PANTHER" id="PTHR10048">
    <property type="entry name" value="PHOSPHATIDYLINOSITOL KINASE"/>
    <property type="match status" value="1"/>
</dbReference>
<organism evidence="11 12">
    <name type="scientific">Saccharomycodes ludwigii</name>
    <dbReference type="NCBI Taxonomy" id="36035"/>
    <lineage>
        <taxon>Eukaryota</taxon>
        <taxon>Fungi</taxon>
        <taxon>Dikarya</taxon>
        <taxon>Ascomycota</taxon>
        <taxon>Saccharomycotina</taxon>
        <taxon>Saccharomycetes</taxon>
        <taxon>Saccharomycodales</taxon>
        <taxon>Saccharomycodaceae</taxon>
        <taxon>Saccharomycodes</taxon>
    </lineage>
</organism>
<feature type="region of interest" description="Disordered" evidence="8">
    <location>
        <begin position="517"/>
        <end position="546"/>
    </location>
</feature>
<dbReference type="InterPro" id="IPR015433">
    <property type="entry name" value="PI3/4_kinase"/>
</dbReference>
<reference evidence="12" key="1">
    <citation type="submission" date="2018-06" db="EMBL/GenBank/DDBJ databases">
        <authorList>
            <person name="Guldener U."/>
        </authorList>
    </citation>
    <scope>NUCLEOTIDE SEQUENCE [LARGE SCALE GENOMIC DNA]</scope>
    <source>
        <strain evidence="12">UTAD17</strain>
    </source>
</reference>
<dbReference type="FunFam" id="3.30.1010.10:FF:000014">
    <property type="entry name" value="Phosphatidylinositol 4-kinase STT4"/>
    <property type="match status" value="1"/>
</dbReference>
<feature type="domain" description="PI3K/PI4K catalytic" evidence="9">
    <location>
        <begin position="1644"/>
        <end position="1925"/>
    </location>
</feature>
<evidence type="ECO:0000313" key="11">
    <source>
        <dbReference type="EMBL" id="SSD60497.1"/>
    </source>
</evidence>
<protein>
    <recommendedName>
        <fullName evidence="3">1-phosphatidylinositol 4-kinase</fullName>
        <ecNumber evidence="3">2.7.1.67</ecNumber>
    </recommendedName>
</protein>
<keyword evidence="6 11" id="KW-0418">Kinase</keyword>
<dbReference type="VEuPathDB" id="FungiDB:SCODWIG_02258"/>
<dbReference type="Gene3D" id="1.25.40.70">
    <property type="entry name" value="Phosphatidylinositol 3-kinase, accessory domain (PIK)"/>
    <property type="match status" value="1"/>
</dbReference>